<evidence type="ECO:0000259" key="4">
    <source>
        <dbReference type="Pfam" id="PF00440"/>
    </source>
</evidence>
<dbReference type="InterPro" id="IPR009057">
    <property type="entry name" value="Homeodomain-like_sf"/>
</dbReference>
<keyword evidence="2" id="KW-0238">DNA-binding</keyword>
<keyword evidence="1" id="KW-0805">Transcription regulation</keyword>
<dbReference type="InterPro" id="IPR050109">
    <property type="entry name" value="HTH-type_TetR-like_transc_reg"/>
</dbReference>
<dbReference type="GO" id="GO:0003700">
    <property type="term" value="F:DNA-binding transcription factor activity"/>
    <property type="evidence" value="ECO:0007669"/>
    <property type="project" value="TreeGrafter"/>
</dbReference>
<evidence type="ECO:0000256" key="2">
    <source>
        <dbReference type="ARBA" id="ARBA00023125"/>
    </source>
</evidence>
<dbReference type="PANTHER" id="PTHR30055:SF234">
    <property type="entry name" value="HTH-TYPE TRANSCRIPTIONAL REGULATOR BETI"/>
    <property type="match status" value="1"/>
</dbReference>
<sequence>MDSGRDERRSMAAYIAKHGRIRPSHAVRNDASLSASIVDLIASGGWDALTISGVAANAGLTHGAVYDRHKNKSALGVDAWHDSLFRPLTDVLDQVLNAALGAQPNETADERFLPAMRAFVDPTTEIRAAIELVMGSQFDPVLRAAVFDGLAEWLGSRCLPYDGDRSRAAGASSVVALALGFVLLSRRPWVDEMDIGPGLRRIFVALRNPSEARILPADTADFLRTSPFDTGDPRLDDVLDRTIASIGSVGYRQTRVADIAKASGVSEGFIFSRYKTKLDLFLAVIDFMHAQGYQRLGEFIERIAREVGPGAAEAVAWREYLSPGATTRVVFLETQRLVSYNERMRAITDPVEQGLLESMVAGTPDIGRAEVIGHVHLEFASGHGLPLLGVLLPSAWELPYDVFTEPFVTSSPLA</sequence>
<dbReference type="SUPFAM" id="SSF46689">
    <property type="entry name" value="Homeodomain-like"/>
    <property type="match status" value="2"/>
</dbReference>
<accession>A0A6J7LFY3</accession>
<feature type="domain" description="HTH tetR-type" evidence="4">
    <location>
        <begin position="239"/>
        <end position="284"/>
    </location>
</feature>
<feature type="domain" description="HTH tetR-type" evidence="4">
    <location>
        <begin position="38"/>
        <end position="75"/>
    </location>
</feature>
<evidence type="ECO:0000256" key="3">
    <source>
        <dbReference type="ARBA" id="ARBA00023163"/>
    </source>
</evidence>
<proteinExistence type="predicted"/>
<dbReference type="Gene3D" id="1.10.357.10">
    <property type="entry name" value="Tetracycline Repressor, domain 2"/>
    <property type="match status" value="2"/>
</dbReference>
<organism evidence="5">
    <name type="scientific">freshwater metagenome</name>
    <dbReference type="NCBI Taxonomy" id="449393"/>
    <lineage>
        <taxon>unclassified sequences</taxon>
        <taxon>metagenomes</taxon>
        <taxon>ecological metagenomes</taxon>
    </lineage>
</organism>
<dbReference type="InterPro" id="IPR001647">
    <property type="entry name" value="HTH_TetR"/>
</dbReference>
<protein>
    <submittedName>
        <fullName evidence="5">Unannotated protein</fullName>
    </submittedName>
</protein>
<dbReference type="GO" id="GO:0000976">
    <property type="term" value="F:transcription cis-regulatory region binding"/>
    <property type="evidence" value="ECO:0007669"/>
    <property type="project" value="TreeGrafter"/>
</dbReference>
<gene>
    <name evidence="5" type="ORF">UFOPK3772_02926</name>
</gene>
<evidence type="ECO:0000256" key="1">
    <source>
        <dbReference type="ARBA" id="ARBA00023015"/>
    </source>
</evidence>
<dbReference type="AlphaFoldDB" id="A0A6J7LFY3"/>
<dbReference type="PANTHER" id="PTHR30055">
    <property type="entry name" value="HTH-TYPE TRANSCRIPTIONAL REGULATOR RUTR"/>
    <property type="match status" value="1"/>
</dbReference>
<evidence type="ECO:0000313" key="5">
    <source>
        <dbReference type="EMBL" id="CAB4967248.1"/>
    </source>
</evidence>
<keyword evidence="3" id="KW-0804">Transcription</keyword>
<name>A0A6J7LFY3_9ZZZZ</name>
<reference evidence="5" key="1">
    <citation type="submission" date="2020-05" db="EMBL/GenBank/DDBJ databases">
        <authorList>
            <person name="Chiriac C."/>
            <person name="Salcher M."/>
            <person name="Ghai R."/>
            <person name="Kavagutti S V."/>
        </authorList>
    </citation>
    <scope>NUCLEOTIDE SEQUENCE</scope>
</reference>
<dbReference type="EMBL" id="CAFBNE010000137">
    <property type="protein sequence ID" value="CAB4967248.1"/>
    <property type="molecule type" value="Genomic_DNA"/>
</dbReference>
<dbReference type="Pfam" id="PF00440">
    <property type="entry name" value="TetR_N"/>
    <property type="match status" value="2"/>
</dbReference>